<sequence length="574" mass="64842">MYSSSGYEGLDSYYYTDEFYDTDRLYNHSNSHISEHNSFDEEEGLERFSEHNSFDDEEGLESFSDSYSTSSMSSRQRSLDQTDIDFQSPLDERNETQINNTDHIPLNISPYETFDESLRSTNSSVISRQNTLNTARTRSSSSNRSRNNARTRSENTISSNMPYASQIITIHDNPDSTSSVNQISIDLSSSLSENESTNNRFIETINADDYTRNTNNIRNSRRRPTTNSRLADTSPVRITRIERRAENNSLRAPGSRIQNILLPVNPRANTLSTNSSMQPLSLNNALANFIFFGSLVDSSDNSYIPRRSFGTLTDLHPRVVARVNNRSVFGSIMRSSNSYLINFSSEPLDLEDIPLNQTKTMTFIRVSDTQSYLSSETPNTRVIRRDNSLILLINGNDNLTFICSNVLAQPNYSLIGSEALARFLDGLDTDSLNLSDNSLAYQLLLVFDEMEASDNISIRSKLIAKRKISAKESMVAGLGTHSRDIPIQNSDEYYNGDSFQNNSPSKNKKDENSQMIIVCNKCFNEFMSNTTIMASSCGHPMCHNCYSEYKTKFILCPSCNSRVSKSNFIKVFHS</sequence>
<evidence type="ECO:0000259" key="6">
    <source>
        <dbReference type="PROSITE" id="PS50089"/>
    </source>
</evidence>
<feature type="region of interest" description="Disordered" evidence="5">
    <location>
        <begin position="35"/>
        <end position="83"/>
    </location>
</feature>
<keyword evidence="8" id="KW-1185">Reference proteome</keyword>
<evidence type="ECO:0000256" key="4">
    <source>
        <dbReference type="PROSITE-ProRule" id="PRU00175"/>
    </source>
</evidence>
<feature type="compositionally biased region" description="Polar residues" evidence="5">
    <location>
        <begin position="119"/>
        <end position="129"/>
    </location>
</feature>
<feature type="domain" description="RING-type" evidence="6">
    <location>
        <begin position="519"/>
        <end position="560"/>
    </location>
</feature>
<dbReference type="Gene3D" id="3.30.40.10">
    <property type="entry name" value="Zinc/RING finger domain, C3HC4 (zinc finger)"/>
    <property type="match status" value="1"/>
</dbReference>
<keyword evidence="1" id="KW-0479">Metal-binding</keyword>
<organism evidence="7 8">
    <name type="scientific">Smittium simulii</name>
    <dbReference type="NCBI Taxonomy" id="133385"/>
    <lineage>
        <taxon>Eukaryota</taxon>
        <taxon>Fungi</taxon>
        <taxon>Fungi incertae sedis</taxon>
        <taxon>Zoopagomycota</taxon>
        <taxon>Kickxellomycotina</taxon>
        <taxon>Harpellomycetes</taxon>
        <taxon>Harpellales</taxon>
        <taxon>Legeriomycetaceae</taxon>
        <taxon>Smittium</taxon>
    </lineage>
</organism>
<evidence type="ECO:0000313" key="7">
    <source>
        <dbReference type="EMBL" id="PVU98039.1"/>
    </source>
</evidence>
<dbReference type="PROSITE" id="PS00518">
    <property type="entry name" value="ZF_RING_1"/>
    <property type="match status" value="1"/>
</dbReference>
<keyword evidence="3" id="KW-0862">Zinc</keyword>
<evidence type="ECO:0000256" key="1">
    <source>
        <dbReference type="ARBA" id="ARBA00022723"/>
    </source>
</evidence>
<keyword evidence="2 4" id="KW-0863">Zinc-finger</keyword>
<reference evidence="7 8" key="1">
    <citation type="journal article" date="2018" name="MBio">
        <title>Comparative Genomics Reveals the Core Gene Toolbox for the Fungus-Insect Symbiosis.</title>
        <authorList>
            <person name="Wang Y."/>
            <person name="Stata M."/>
            <person name="Wang W."/>
            <person name="Stajich J.E."/>
            <person name="White M.M."/>
            <person name="Moncalvo J.M."/>
        </authorList>
    </citation>
    <scope>NUCLEOTIDE SEQUENCE [LARGE SCALE GENOMIC DNA]</scope>
    <source>
        <strain evidence="7 8">SWE-8-4</strain>
    </source>
</reference>
<evidence type="ECO:0000313" key="8">
    <source>
        <dbReference type="Proteomes" id="UP000245383"/>
    </source>
</evidence>
<dbReference type="OrthoDB" id="5600294at2759"/>
<feature type="region of interest" description="Disordered" evidence="5">
    <location>
        <begin position="119"/>
        <end position="160"/>
    </location>
</feature>
<accession>A0A2T9Z0E9</accession>
<evidence type="ECO:0000256" key="5">
    <source>
        <dbReference type="SAM" id="MobiDB-lite"/>
    </source>
</evidence>
<evidence type="ECO:0000256" key="2">
    <source>
        <dbReference type="ARBA" id="ARBA00022771"/>
    </source>
</evidence>
<feature type="compositionally biased region" description="Low complexity" evidence="5">
    <location>
        <begin position="62"/>
        <end position="76"/>
    </location>
</feature>
<dbReference type="Proteomes" id="UP000245383">
    <property type="component" value="Unassembled WGS sequence"/>
</dbReference>
<comment type="caution">
    <text evidence="7">The sequence shown here is derived from an EMBL/GenBank/DDBJ whole genome shotgun (WGS) entry which is preliminary data.</text>
</comment>
<dbReference type="PROSITE" id="PS50089">
    <property type="entry name" value="ZF_RING_2"/>
    <property type="match status" value="1"/>
</dbReference>
<dbReference type="InterPro" id="IPR001841">
    <property type="entry name" value="Znf_RING"/>
</dbReference>
<evidence type="ECO:0000256" key="3">
    <source>
        <dbReference type="ARBA" id="ARBA00022833"/>
    </source>
</evidence>
<gene>
    <name evidence="7" type="ORF">BB561_000148</name>
</gene>
<feature type="compositionally biased region" description="Low complexity" evidence="5">
    <location>
        <begin position="130"/>
        <end position="156"/>
    </location>
</feature>
<feature type="compositionally biased region" description="Basic and acidic residues" evidence="5">
    <location>
        <begin position="35"/>
        <end position="54"/>
    </location>
</feature>
<proteinExistence type="predicted"/>
<dbReference type="AlphaFoldDB" id="A0A2T9Z0E9"/>
<protein>
    <recommendedName>
        <fullName evidence="6">RING-type domain-containing protein</fullName>
    </recommendedName>
</protein>
<name>A0A2T9Z0E9_9FUNG</name>
<dbReference type="InterPro" id="IPR013083">
    <property type="entry name" value="Znf_RING/FYVE/PHD"/>
</dbReference>
<dbReference type="SUPFAM" id="SSF57850">
    <property type="entry name" value="RING/U-box"/>
    <property type="match status" value="1"/>
</dbReference>
<dbReference type="InterPro" id="IPR017907">
    <property type="entry name" value="Znf_RING_CS"/>
</dbReference>
<dbReference type="GO" id="GO:0008270">
    <property type="term" value="F:zinc ion binding"/>
    <property type="evidence" value="ECO:0007669"/>
    <property type="project" value="UniProtKB-KW"/>
</dbReference>
<dbReference type="EMBL" id="MBFR01000004">
    <property type="protein sequence ID" value="PVU98039.1"/>
    <property type="molecule type" value="Genomic_DNA"/>
</dbReference>